<dbReference type="Gene3D" id="3.40.50.300">
    <property type="entry name" value="P-loop containing nucleotide triphosphate hydrolases"/>
    <property type="match status" value="1"/>
</dbReference>
<dbReference type="FunFam" id="1.10.8.60:FF:000006">
    <property type="entry name" value="26S protease regulatory subunit 8"/>
    <property type="match status" value="1"/>
</dbReference>
<organism evidence="11">
    <name type="scientific">Favella ehrenbergii</name>
    <dbReference type="NCBI Taxonomy" id="182087"/>
    <lineage>
        <taxon>Eukaryota</taxon>
        <taxon>Sar</taxon>
        <taxon>Alveolata</taxon>
        <taxon>Ciliophora</taxon>
        <taxon>Intramacronucleata</taxon>
        <taxon>Spirotrichea</taxon>
        <taxon>Choreotrichia</taxon>
        <taxon>Tintinnida</taxon>
        <taxon>Xystonellidae</taxon>
        <taxon>Favella</taxon>
    </lineage>
</organism>
<evidence type="ECO:0000256" key="1">
    <source>
        <dbReference type="ARBA" id="ARBA00004123"/>
    </source>
</evidence>
<keyword evidence="6 8" id="KW-0067">ATP-binding</keyword>
<dbReference type="GO" id="GO:0005737">
    <property type="term" value="C:cytoplasm"/>
    <property type="evidence" value="ECO:0007669"/>
    <property type="project" value="UniProtKB-SubCell"/>
</dbReference>
<proteinExistence type="inferred from homology"/>
<evidence type="ECO:0000256" key="6">
    <source>
        <dbReference type="ARBA" id="ARBA00022840"/>
    </source>
</evidence>
<dbReference type="Pfam" id="PF16450">
    <property type="entry name" value="Prot_ATP_ID_OB_C"/>
    <property type="match status" value="1"/>
</dbReference>
<dbReference type="InterPro" id="IPR041569">
    <property type="entry name" value="AAA_lid_3"/>
</dbReference>
<reference evidence="11" key="1">
    <citation type="submission" date="2021-01" db="EMBL/GenBank/DDBJ databases">
        <authorList>
            <person name="Corre E."/>
            <person name="Pelletier E."/>
            <person name="Niang G."/>
            <person name="Scheremetjew M."/>
            <person name="Finn R."/>
            <person name="Kale V."/>
            <person name="Holt S."/>
            <person name="Cochrane G."/>
            <person name="Meng A."/>
            <person name="Brown T."/>
            <person name="Cohen L."/>
        </authorList>
    </citation>
    <scope>NUCLEOTIDE SEQUENCE</scope>
    <source>
        <strain evidence="11">Fehren 1</strain>
    </source>
</reference>
<evidence type="ECO:0000256" key="8">
    <source>
        <dbReference type="RuleBase" id="RU003651"/>
    </source>
</evidence>
<dbReference type="Gene3D" id="2.40.50.140">
    <property type="entry name" value="Nucleic acid-binding proteins"/>
    <property type="match status" value="1"/>
</dbReference>
<evidence type="ECO:0000259" key="10">
    <source>
        <dbReference type="SMART" id="SM00382"/>
    </source>
</evidence>
<feature type="coiled-coil region" evidence="9">
    <location>
        <begin position="32"/>
        <end position="73"/>
    </location>
</feature>
<evidence type="ECO:0000256" key="2">
    <source>
        <dbReference type="ARBA" id="ARBA00004496"/>
    </source>
</evidence>
<dbReference type="PROSITE" id="PS00674">
    <property type="entry name" value="AAA"/>
    <property type="match status" value="1"/>
</dbReference>
<evidence type="ECO:0000256" key="5">
    <source>
        <dbReference type="ARBA" id="ARBA00022741"/>
    </source>
</evidence>
<dbReference type="SMART" id="SM00382">
    <property type="entry name" value="AAA"/>
    <property type="match status" value="1"/>
</dbReference>
<dbReference type="GO" id="GO:0005634">
    <property type="term" value="C:nucleus"/>
    <property type="evidence" value="ECO:0007669"/>
    <property type="project" value="UniProtKB-SubCell"/>
</dbReference>
<dbReference type="InterPro" id="IPR032501">
    <property type="entry name" value="Prot_ATP_ID_OB_2nd"/>
</dbReference>
<dbReference type="Pfam" id="PF00004">
    <property type="entry name" value="AAA"/>
    <property type="match status" value="1"/>
</dbReference>
<dbReference type="Pfam" id="PF17862">
    <property type="entry name" value="AAA_lid_3"/>
    <property type="match status" value="1"/>
</dbReference>
<dbReference type="Gene3D" id="1.10.8.60">
    <property type="match status" value="1"/>
</dbReference>
<dbReference type="InterPro" id="IPR003959">
    <property type="entry name" value="ATPase_AAA_core"/>
</dbReference>
<dbReference type="InterPro" id="IPR003593">
    <property type="entry name" value="AAA+_ATPase"/>
</dbReference>
<dbReference type="GO" id="GO:0005524">
    <property type="term" value="F:ATP binding"/>
    <property type="evidence" value="ECO:0007669"/>
    <property type="project" value="UniProtKB-KW"/>
</dbReference>
<evidence type="ECO:0000256" key="9">
    <source>
        <dbReference type="SAM" id="Coils"/>
    </source>
</evidence>
<dbReference type="AlphaFoldDB" id="A0A7S3MLP1"/>
<comment type="similarity">
    <text evidence="3 8">Belongs to the AAA ATPase family.</text>
</comment>
<sequence>MVEDSSLILQRTQSLVEPKKQTGLEPYYLKKIAEMEIALVEKQNNLRRLEAQRTEMNSKVKDLKEELHKLLEGASSVGEVVKMMGKRKCLVKANDSKYIVEVDRSLNTKELVANTRVALKDHEGMRLHMIMPNKKDPLVSLMKVEKIPDSTYDQIGGLEQQIKEVKEVIELPIKHPEIFDALGIAQPKGVLLYGPPGTGKTLLARAVAHHTKCQFIRVSGSELVQKYIGEGARMVREIFNMARANSPTIIFMDEIDSIGGSRVEGSRGDSEVQRTMLELLNQLDGFEASQDIKIIMATNRIDILDDALLRPGRIDRKIEFPNPNEDSRVDILQIHSRKMNLMRGIDFHKIAKMMPGGSGAETKGVCQEAGMYALRERRIHVTQEDFELAVAKVMKKDTDKELALKLRK</sequence>
<evidence type="ECO:0000256" key="3">
    <source>
        <dbReference type="ARBA" id="ARBA00006914"/>
    </source>
</evidence>
<dbReference type="EMBL" id="HBIE01012294">
    <property type="protein sequence ID" value="CAE0308804.1"/>
    <property type="molecule type" value="Transcribed_RNA"/>
</dbReference>
<gene>
    <name evidence="11" type="ORF">FEHR0123_LOCUS3715</name>
</gene>
<evidence type="ECO:0000256" key="7">
    <source>
        <dbReference type="ARBA" id="ARBA00022942"/>
    </source>
</evidence>
<keyword evidence="7" id="KW-0647">Proteasome</keyword>
<dbReference type="SUPFAM" id="SSF52540">
    <property type="entry name" value="P-loop containing nucleoside triphosphate hydrolases"/>
    <property type="match status" value="1"/>
</dbReference>
<keyword evidence="9" id="KW-0175">Coiled coil</keyword>
<dbReference type="GO" id="GO:0016887">
    <property type="term" value="F:ATP hydrolysis activity"/>
    <property type="evidence" value="ECO:0007669"/>
    <property type="project" value="InterPro"/>
</dbReference>
<dbReference type="FunFam" id="3.40.50.300:FF:000030">
    <property type="entry name" value="26S protease regulatory subunit 8"/>
    <property type="match status" value="1"/>
</dbReference>
<dbReference type="CDD" id="cd19502">
    <property type="entry name" value="RecA-like_PAN_like"/>
    <property type="match status" value="1"/>
</dbReference>
<comment type="subcellular location">
    <subcellularLocation>
        <location evidence="2">Cytoplasm</location>
    </subcellularLocation>
    <subcellularLocation>
        <location evidence="1">Nucleus</location>
    </subcellularLocation>
</comment>
<accession>A0A7S3MLP1</accession>
<dbReference type="InterPro" id="IPR050221">
    <property type="entry name" value="26S_Proteasome_ATPase"/>
</dbReference>
<feature type="domain" description="AAA+ ATPase" evidence="10">
    <location>
        <begin position="186"/>
        <end position="324"/>
    </location>
</feature>
<dbReference type="InterPro" id="IPR012340">
    <property type="entry name" value="NA-bd_OB-fold"/>
</dbReference>
<evidence type="ECO:0000313" key="11">
    <source>
        <dbReference type="EMBL" id="CAE0308804.1"/>
    </source>
</evidence>
<evidence type="ECO:0000256" key="4">
    <source>
        <dbReference type="ARBA" id="ARBA00022490"/>
    </source>
</evidence>
<keyword evidence="4" id="KW-0963">Cytoplasm</keyword>
<dbReference type="InterPro" id="IPR003960">
    <property type="entry name" value="ATPase_AAA_CS"/>
</dbReference>
<dbReference type="InterPro" id="IPR027417">
    <property type="entry name" value="P-loop_NTPase"/>
</dbReference>
<protein>
    <recommendedName>
        <fullName evidence="10">AAA+ ATPase domain-containing protein</fullName>
    </recommendedName>
</protein>
<keyword evidence="5 8" id="KW-0547">Nucleotide-binding</keyword>
<dbReference type="PANTHER" id="PTHR23073">
    <property type="entry name" value="26S PROTEASOME REGULATORY SUBUNIT"/>
    <property type="match status" value="1"/>
</dbReference>
<name>A0A7S3MLP1_9SPIT</name>
<dbReference type="GO" id="GO:0000502">
    <property type="term" value="C:proteasome complex"/>
    <property type="evidence" value="ECO:0007669"/>
    <property type="project" value="UniProtKB-KW"/>
</dbReference>